<evidence type="ECO:0000256" key="1">
    <source>
        <dbReference type="SAM" id="MobiDB-lite"/>
    </source>
</evidence>
<dbReference type="EMBL" id="SEYY01001055">
    <property type="protein sequence ID" value="KAB7505924.1"/>
    <property type="molecule type" value="Genomic_DNA"/>
</dbReference>
<evidence type="ECO:0000313" key="2">
    <source>
        <dbReference type="EMBL" id="KAB7505924.1"/>
    </source>
</evidence>
<name>A0A5N5TGY0_9CRUS</name>
<feature type="compositionally biased region" description="Polar residues" evidence="1">
    <location>
        <begin position="35"/>
        <end position="47"/>
    </location>
</feature>
<accession>A0A5N5TGY0</accession>
<reference evidence="2 3" key="1">
    <citation type="journal article" date="2019" name="PLoS Biol.">
        <title>Sex chromosomes control vertical transmission of feminizing Wolbachia symbionts in an isopod.</title>
        <authorList>
            <person name="Becking T."/>
            <person name="Chebbi M.A."/>
            <person name="Giraud I."/>
            <person name="Moumen B."/>
            <person name="Laverre T."/>
            <person name="Caubet Y."/>
            <person name="Peccoud J."/>
            <person name="Gilbert C."/>
            <person name="Cordaux R."/>
        </authorList>
    </citation>
    <scope>NUCLEOTIDE SEQUENCE [LARGE SCALE GENOMIC DNA]</scope>
    <source>
        <strain evidence="2">ANa2</strain>
        <tissue evidence="2">Whole body excluding digestive tract and cuticle</tissue>
    </source>
</reference>
<organism evidence="2 3">
    <name type="scientific">Armadillidium nasatum</name>
    <dbReference type="NCBI Taxonomy" id="96803"/>
    <lineage>
        <taxon>Eukaryota</taxon>
        <taxon>Metazoa</taxon>
        <taxon>Ecdysozoa</taxon>
        <taxon>Arthropoda</taxon>
        <taxon>Crustacea</taxon>
        <taxon>Multicrustacea</taxon>
        <taxon>Malacostraca</taxon>
        <taxon>Eumalacostraca</taxon>
        <taxon>Peracarida</taxon>
        <taxon>Isopoda</taxon>
        <taxon>Oniscidea</taxon>
        <taxon>Crinocheta</taxon>
        <taxon>Armadillidiidae</taxon>
        <taxon>Armadillidium</taxon>
    </lineage>
</organism>
<protein>
    <submittedName>
        <fullName evidence="2">Uncharacterized protein</fullName>
    </submittedName>
</protein>
<feature type="region of interest" description="Disordered" evidence="1">
    <location>
        <begin position="1"/>
        <end position="47"/>
    </location>
</feature>
<dbReference type="AlphaFoldDB" id="A0A5N5TGY0"/>
<sequence>MYGVGYDYSEYRSDCTSGVSASSDDISKRRGEGNDLSTESGKMSRNSSDWNKSLLFLLYSFVVCCNM</sequence>
<comment type="caution">
    <text evidence="2">The sequence shown here is derived from an EMBL/GenBank/DDBJ whole genome shotgun (WGS) entry which is preliminary data.</text>
</comment>
<feature type="compositionally biased region" description="Polar residues" evidence="1">
    <location>
        <begin position="14"/>
        <end position="24"/>
    </location>
</feature>
<gene>
    <name evidence="2" type="ORF">Anas_01122</name>
</gene>
<keyword evidence="3" id="KW-1185">Reference proteome</keyword>
<evidence type="ECO:0000313" key="3">
    <source>
        <dbReference type="Proteomes" id="UP000326759"/>
    </source>
</evidence>
<proteinExistence type="predicted"/>
<dbReference type="Proteomes" id="UP000326759">
    <property type="component" value="Unassembled WGS sequence"/>
</dbReference>